<dbReference type="STRING" id="158607.A0A2P5I0Y3"/>
<feature type="region of interest" description="Disordered" evidence="1">
    <location>
        <begin position="1"/>
        <end position="57"/>
    </location>
</feature>
<feature type="compositionally biased region" description="Acidic residues" evidence="1">
    <location>
        <begin position="1"/>
        <end position="14"/>
    </location>
</feature>
<feature type="region of interest" description="Disordered" evidence="1">
    <location>
        <begin position="97"/>
        <end position="125"/>
    </location>
</feature>
<evidence type="ECO:0000256" key="1">
    <source>
        <dbReference type="SAM" id="MobiDB-lite"/>
    </source>
</evidence>
<dbReference type="OrthoDB" id="20282at2759"/>
<sequence length="240" mass="26124">MSADERDDFDDLDDVPLQHKKPFGSGLRRNEIKFIPASNEDPEVAKQQKSKSNGQSISDFYLNMVLKKPEPLTATTEKEPAKPPVCDICSLPISTATEKATSSSGTTNSSHQKPAGPHEASLAHQVCLAHSHPPSALDRSRMGMTVLAAQGWDPDSRAGLGLEGQGTQFPVKVKPKENRLGVGVVVPKDGGPAKKERERPKLLDAKKVRKMAADDRKRADKLQRELFGRVDLEKYLGPGA</sequence>
<feature type="compositionally biased region" description="Polar residues" evidence="1">
    <location>
        <begin position="97"/>
        <end position="112"/>
    </location>
</feature>
<dbReference type="EMBL" id="MAVT02000398">
    <property type="protein sequence ID" value="POS76178.1"/>
    <property type="molecule type" value="Genomic_DNA"/>
</dbReference>
<keyword evidence="4" id="KW-1185">Reference proteome</keyword>
<reference evidence="3" key="1">
    <citation type="submission" date="2017-09" db="EMBL/GenBank/DDBJ databases">
        <title>Polyketide synthases of a Diaporthe helianthi virulent isolate.</title>
        <authorList>
            <person name="Baroncelli R."/>
        </authorList>
    </citation>
    <scope>NUCLEOTIDE SEQUENCE [LARGE SCALE GENOMIC DNA]</scope>
    <source>
        <strain evidence="3">7/96</strain>
    </source>
</reference>
<dbReference type="SMART" id="SM00443">
    <property type="entry name" value="G_patch"/>
    <property type="match status" value="1"/>
</dbReference>
<feature type="domain" description="G-patch" evidence="2">
    <location>
        <begin position="139"/>
        <end position="187"/>
    </location>
</feature>
<evidence type="ECO:0000313" key="3">
    <source>
        <dbReference type="EMBL" id="POS76178.1"/>
    </source>
</evidence>
<dbReference type="PANTHER" id="PTHR20923:SF1">
    <property type="entry name" value="G PATCH DOMAIN AND ANKYRIN REPEAT-CONTAINING PROTEIN 1"/>
    <property type="match status" value="1"/>
</dbReference>
<dbReference type="Pfam" id="PF01585">
    <property type="entry name" value="G-patch"/>
    <property type="match status" value="1"/>
</dbReference>
<dbReference type="GO" id="GO:0003676">
    <property type="term" value="F:nucleic acid binding"/>
    <property type="evidence" value="ECO:0007669"/>
    <property type="project" value="InterPro"/>
</dbReference>
<dbReference type="Proteomes" id="UP000094444">
    <property type="component" value="Unassembled WGS sequence"/>
</dbReference>
<proteinExistence type="predicted"/>
<evidence type="ECO:0000313" key="4">
    <source>
        <dbReference type="Proteomes" id="UP000094444"/>
    </source>
</evidence>
<gene>
    <name evidence="3" type="ORF">DHEL01_v205428</name>
</gene>
<dbReference type="PROSITE" id="PS50174">
    <property type="entry name" value="G_PATCH"/>
    <property type="match status" value="1"/>
</dbReference>
<accession>A0A2P5I0Y3</accession>
<dbReference type="InterPro" id="IPR000467">
    <property type="entry name" value="G_patch_dom"/>
</dbReference>
<organism evidence="3 4">
    <name type="scientific">Diaporthe helianthi</name>
    <dbReference type="NCBI Taxonomy" id="158607"/>
    <lineage>
        <taxon>Eukaryota</taxon>
        <taxon>Fungi</taxon>
        <taxon>Dikarya</taxon>
        <taxon>Ascomycota</taxon>
        <taxon>Pezizomycotina</taxon>
        <taxon>Sordariomycetes</taxon>
        <taxon>Sordariomycetidae</taxon>
        <taxon>Diaporthales</taxon>
        <taxon>Diaporthaceae</taxon>
        <taxon>Diaporthe</taxon>
    </lineage>
</organism>
<name>A0A2P5I0Y3_DIAHE</name>
<protein>
    <recommendedName>
        <fullName evidence="2">G-patch domain-containing protein</fullName>
    </recommendedName>
</protein>
<evidence type="ECO:0000259" key="2">
    <source>
        <dbReference type="PROSITE" id="PS50174"/>
    </source>
</evidence>
<dbReference type="InterPro" id="IPR039146">
    <property type="entry name" value="GPANK1"/>
</dbReference>
<feature type="compositionally biased region" description="Basic and acidic residues" evidence="1">
    <location>
        <begin position="191"/>
        <end position="203"/>
    </location>
</feature>
<dbReference type="AlphaFoldDB" id="A0A2P5I0Y3"/>
<dbReference type="InParanoid" id="A0A2P5I0Y3"/>
<feature type="region of interest" description="Disordered" evidence="1">
    <location>
        <begin position="182"/>
        <end position="203"/>
    </location>
</feature>
<comment type="caution">
    <text evidence="3">The sequence shown here is derived from an EMBL/GenBank/DDBJ whole genome shotgun (WGS) entry which is preliminary data.</text>
</comment>
<dbReference type="PANTHER" id="PTHR20923">
    <property type="entry name" value="BAT4 PROTEIN-RELATED"/>
    <property type="match status" value="1"/>
</dbReference>